<keyword evidence="1" id="KW-0418">Kinase</keyword>
<gene>
    <name evidence="1" type="ORF">VC1_56</name>
</gene>
<organism evidence="1 2">
    <name type="scientific">Vibrio phage Vc1</name>
    <dbReference type="NCBI Taxonomy" id="1480731"/>
    <lineage>
        <taxon>Viruses</taxon>
        <taxon>Duplodnaviria</taxon>
        <taxon>Heunggongvirae</taxon>
        <taxon>Uroviricota</taxon>
        <taxon>Caudoviricetes</taxon>
        <taxon>Drexlerviridae</taxon>
        <taxon>Jhansiroadvirus</taxon>
        <taxon>Jhansiroadvirus gwaliVC1</taxon>
    </lineage>
</organism>
<sequence>MAKIILLNAPKGAGKDTIANAICERIDYPRKASFKAPMFQIALAIPGQEKYCMFIDAYSNREQKEKAHDFLMGMTCREFMIWISEDVIKPKFGEKYFGRRLSDLASNSDYPVIVSDCGFEQEVIALIEGGHEVKLVRMNRRGFEFDETDSRNYVYLPVCYYGENGYEEVDVDLFDGDPVYTAYELIRKFKLK</sequence>
<evidence type="ECO:0000313" key="2">
    <source>
        <dbReference type="Proteomes" id="UP000509462"/>
    </source>
</evidence>
<accession>A0A9X9SEF1</accession>
<protein>
    <submittedName>
        <fullName evidence="1">Deoxynucleotide monophosphate kinase</fullName>
    </submittedName>
</protein>
<name>A0A9X9SEF1_9CAUD</name>
<keyword evidence="2" id="KW-1185">Reference proteome</keyword>
<proteinExistence type="predicted"/>
<keyword evidence="1" id="KW-0808">Transferase</keyword>
<dbReference type="Proteomes" id="UP000509462">
    <property type="component" value="Segment"/>
</dbReference>
<dbReference type="Gene3D" id="3.40.50.300">
    <property type="entry name" value="P-loop containing nucleotide triphosphate hydrolases"/>
    <property type="match status" value="1"/>
</dbReference>
<dbReference type="InterPro" id="IPR027417">
    <property type="entry name" value="P-loop_NTPase"/>
</dbReference>
<dbReference type="EMBL" id="MT360682">
    <property type="protein sequence ID" value="WEY17715.1"/>
    <property type="molecule type" value="Genomic_DNA"/>
</dbReference>
<evidence type="ECO:0000313" key="1">
    <source>
        <dbReference type="EMBL" id="WEY17715.1"/>
    </source>
</evidence>
<dbReference type="GO" id="GO:0016301">
    <property type="term" value="F:kinase activity"/>
    <property type="evidence" value="ECO:0007669"/>
    <property type="project" value="UniProtKB-KW"/>
</dbReference>
<dbReference type="SUPFAM" id="SSF52540">
    <property type="entry name" value="P-loop containing nucleoside triphosphate hydrolases"/>
    <property type="match status" value="1"/>
</dbReference>
<reference evidence="1" key="1">
    <citation type="submission" date="2020-04" db="EMBL/GenBank/DDBJ databases">
        <authorList>
            <person name="Kumar P."/>
            <person name="Meghvansi M.K."/>
            <person name="Kamboj D.V."/>
        </authorList>
    </citation>
    <scope>NUCLEOTIDE SEQUENCE [LARGE SCALE GENOMIC DNA]</scope>
</reference>